<evidence type="ECO:0000313" key="1">
    <source>
        <dbReference type="EMBL" id="MBB5689350.1"/>
    </source>
</evidence>
<dbReference type="InterPro" id="IPR027417">
    <property type="entry name" value="P-loop_NTPase"/>
</dbReference>
<evidence type="ECO:0000313" key="2">
    <source>
        <dbReference type="Proteomes" id="UP000562254"/>
    </source>
</evidence>
<keyword evidence="2" id="KW-1185">Reference proteome</keyword>
<dbReference type="RefSeq" id="WP_184483069.1">
    <property type="nucleotide sequence ID" value="NZ_JAAEDJ010000168.1"/>
</dbReference>
<proteinExistence type="predicted"/>
<comment type="caution">
    <text evidence="1">The sequence shown here is derived from an EMBL/GenBank/DDBJ whole genome shotgun (WGS) entry which is preliminary data.</text>
</comment>
<gene>
    <name evidence="1" type="ORF">FHS88_001475</name>
</gene>
<dbReference type="EMBL" id="JACIJE010000003">
    <property type="protein sequence ID" value="MBB5689350.1"/>
    <property type="molecule type" value="Genomic_DNA"/>
</dbReference>
<sequence length="420" mass="46696">MSDEPMDAATPAGAEAAGLAPADRPIFFIHTPKTGGNTVISHFLAFLPVEQVFPPPPQLTLLDGDFATARERLPGLRFLHGHVRVTLTGLLPLERLRLVTFVRHPVRLVASHYLYFRHMPELPMHQAAKALGIADFLRRYPSYGTNPQTRYLTLALGLRRPGVHQEVSEQALAALEHFDFVGVTERMQDSLTALSEHYALPNFPPARLNEGKASRDEVEATEAVLRRDEFLMRLGADFLLRREAEERLEKWFATRRAAQARGALLQGLKGAAAMPWVAARAGDAALSFLEGWHPQGWVGEPRDGAQYWWTEDRARIVLASASGRGLRIGMHVVETLGFDPARIRVILGNRLLKTETAPAEPGAEVSFRIDAATFARHRRTAVIELAGPRSATFAELDPATADHRLRSFAVRRFTIEPLED</sequence>
<accession>A0A840XR43</accession>
<reference evidence="1 2" key="1">
    <citation type="submission" date="2020-08" db="EMBL/GenBank/DDBJ databases">
        <title>Genomic Encyclopedia of Type Strains, Phase IV (KMG-IV): sequencing the most valuable type-strain genomes for metagenomic binning, comparative biology and taxonomic classification.</title>
        <authorList>
            <person name="Goeker M."/>
        </authorList>
    </citation>
    <scope>NUCLEOTIDE SEQUENCE [LARGE SCALE GENOMIC DNA]</scope>
    <source>
        <strain evidence="1 2">DSM 25895</strain>
    </source>
</reference>
<dbReference type="Proteomes" id="UP000562254">
    <property type="component" value="Unassembled WGS sequence"/>
</dbReference>
<dbReference type="Gene3D" id="3.40.50.300">
    <property type="entry name" value="P-loop containing nucleotide triphosphate hydrolases"/>
    <property type="match status" value="1"/>
</dbReference>
<protein>
    <recommendedName>
        <fullName evidence="3">Sulfotransferase family protein</fullName>
    </recommendedName>
</protein>
<organism evidence="1 2">
    <name type="scientific">Neoroseomonas alkaliterrae</name>
    <dbReference type="NCBI Taxonomy" id="1452450"/>
    <lineage>
        <taxon>Bacteria</taxon>
        <taxon>Pseudomonadati</taxon>
        <taxon>Pseudomonadota</taxon>
        <taxon>Alphaproteobacteria</taxon>
        <taxon>Acetobacterales</taxon>
        <taxon>Acetobacteraceae</taxon>
        <taxon>Neoroseomonas</taxon>
    </lineage>
</organism>
<name>A0A840XR43_9PROT</name>
<dbReference type="SUPFAM" id="SSF52540">
    <property type="entry name" value="P-loop containing nucleoside triphosphate hydrolases"/>
    <property type="match status" value="1"/>
</dbReference>
<evidence type="ECO:0008006" key="3">
    <source>
        <dbReference type="Google" id="ProtNLM"/>
    </source>
</evidence>
<dbReference type="AlphaFoldDB" id="A0A840XR43"/>